<protein>
    <recommendedName>
        <fullName evidence="11">tRNA-2-methylthio-N(6)-dimethylallyladenosine synthase</fullName>
        <ecNumber evidence="9">2.8.4.3</ecNumber>
    </recommendedName>
    <alternativeName>
        <fullName evidence="13">(Dimethylallyl)adenosine tRNA methylthiotransferase MiaB</fullName>
    </alternativeName>
    <alternativeName>
        <fullName evidence="12">tRNA-i(6)A37 methylthiotransferase</fullName>
    </alternativeName>
</protein>
<dbReference type="SFLD" id="SFLDG01061">
    <property type="entry name" value="methylthiotransferase"/>
    <property type="match status" value="1"/>
</dbReference>
<evidence type="ECO:0000256" key="1">
    <source>
        <dbReference type="ARBA" id="ARBA00001966"/>
    </source>
</evidence>
<keyword evidence="3" id="KW-0004">4Fe-4S</keyword>
<feature type="domain" description="Radical SAM core" evidence="16">
    <location>
        <begin position="151"/>
        <end position="381"/>
    </location>
</feature>
<dbReference type="AlphaFoldDB" id="A0A0N8GRF7"/>
<dbReference type="Gene3D" id="3.80.30.20">
    <property type="entry name" value="tm_1862 like domain"/>
    <property type="match status" value="1"/>
</dbReference>
<dbReference type="SFLD" id="SFLDG01082">
    <property type="entry name" value="B12-binding_domain_containing"/>
    <property type="match status" value="1"/>
</dbReference>
<comment type="catalytic activity">
    <reaction evidence="10">
        <text>N(6)-dimethylallyladenosine(37) in tRNA + (sulfur carrier)-SH + AH2 + 2 S-adenosyl-L-methionine = 2-methylsulfanyl-N(6)-dimethylallyladenosine(37) in tRNA + (sulfur carrier)-H + 5'-deoxyadenosine + L-methionine + A + S-adenosyl-L-homocysteine + 2 H(+)</text>
        <dbReference type="Rhea" id="RHEA:37067"/>
        <dbReference type="Rhea" id="RHEA-COMP:10375"/>
        <dbReference type="Rhea" id="RHEA-COMP:10376"/>
        <dbReference type="Rhea" id="RHEA-COMP:14737"/>
        <dbReference type="Rhea" id="RHEA-COMP:14739"/>
        <dbReference type="ChEBI" id="CHEBI:13193"/>
        <dbReference type="ChEBI" id="CHEBI:15378"/>
        <dbReference type="ChEBI" id="CHEBI:17319"/>
        <dbReference type="ChEBI" id="CHEBI:17499"/>
        <dbReference type="ChEBI" id="CHEBI:29917"/>
        <dbReference type="ChEBI" id="CHEBI:57844"/>
        <dbReference type="ChEBI" id="CHEBI:57856"/>
        <dbReference type="ChEBI" id="CHEBI:59789"/>
        <dbReference type="ChEBI" id="CHEBI:64428"/>
        <dbReference type="ChEBI" id="CHEBI:74415"/>
        <dbReference type="ChEBI" id="CHEBI:74417"/>
        <dbReference type="EC" id="2.8.4.3"/>
    </reaction>
</comment>
<dbReference type="RefSeq" id="WP_060687739.1">
    <property type="nucleotide sequence ID" value="NZ_LGKN01000009.1"/>
</dbReference>
<dbReference type="SUPFAM" id="SSF102114">
    <property type="entry name" value="Radical SAM enzymes"/>
    <property type="match status" value="1"/>
</dbReference>
<evidence type="ECO:0000256" key="11">
    <source>
        <dbReference type="ARBA" id="ARBA00068570"/>
    </source>
</evidence>
<dbReference type="InterPro" id="IPR020612">
    <property type="entry name" value="Methylthiotransferase_CS"/>
</dbReference>
<dbReference type="GO" id="GO:0046872">
    <property type="term" value="F:metal ion binding"/>
    <property type="evidence" value="ECO:0007669"/>
    <property type="project" value="UniProtKB-KW"/>
</dbReference>
<evidence type="ECO:0000313" key="18">
    <source>
        <dbReference type="Proteomes" id="UP000050502"/>
    </source>
</evidence>
<dbReference type="SFLD" id="SFLDF00273">
    <property type="entry name" value="(dimethylallyl)adenosine_tRNA"/>
    <property type="match status" value="1"/>
</dbReference>
<dbReference type="InterPro" id="IPR007197">
    <property type="entry name" value="rSAM"/>
</dbReference>
<dbReference type="FunFam" id="3.80.30.20:FF:000001">
    <property type="entry name" value="tRNA-2-methylthio-N(6)-dimethylallyladenosine synthase 2"/>
    <property type="match status" value="1"/>
</dbReference>
<dbReference type="InterPro" id="IPR058240">
    <property type="entry name" value="rSAM_sf"/>
</dbReference>
<gene>
    <name evidence="17" type="ORF">SE16_13715</name>
</gene>
<dbReference type="InterPro" id="IPR013848">
    <property type="entry name" value="Methylthiotransferase_N"/>
</dbReference>
<dbReference type="InterPro" id="IPR002792">
    <property type="entry name" value="TRAM_dom"/>
</dbReference>
<comment type="cofactor">
    <cofactor evidence="1">
        <name>[4Fe-4S] cluster</name>
        <dbReference type="ChEBI" id="CHEBI:49883"/>
    </cofactor>
</comment>
<evidence type="ECO:0000256" key="4">
    <source>
        <dbReference type="ARBA" id="ARBA00022679"/>
    </source>
</evidence>
<evidence type="ECO:0000256" key="5">
    <source>
        <dbReference type="ARBA" id="ARBA00022691"/>
    </source>
</evidence>
<name>A0A0N8GRF7_9CHLR</name>
<evidence type="ECO:0000259" key="14">
    <source>
        <dbReference type="PROSITE" id="PS50926"/>
    </source>
</evidence>
<evidence type="ECO:0000313" key="17">
    <source>
        <dbReference type="EMBL" id="KPL86370.1"/>
    </source>
</evidence>
<dbReference type="PROSITE" id="PS01278">
    <property type="entry name" value="MTTASE_RADICAL"/>
    <property type="match status" value="1"/>
</dbReference>
<proteinExistence type="predicted"/>
<evidence type="ECO:0000256" key="3">
    <source>
        <dbReference type="ARBA" id="ARBA00022485"/>
    </source>
</evidence>
<comment type="function">
    <text evidence="2">Catalyzes the methylthiolation of N6-(dimethylallyl)adenosine (i(6)A), leading to the formation of 2-methylthio-N6-(dimethylallyl)adenosine (ms(2)i(6)A) at position 37 in tRNAs that read codons beginning with uridine.</text>
</comment>
<dbReference type="InterPro" id="IPR005839">
    <property type="entry name" value="Methylthiotransferase"/>
</dbReference>
<dbReference type="InterPro" id="IPR006463">
    <property type="entry name" value="MiaB_methiolase"/>
</dbReference>
<dbReference type="PROSITE" id="PS50926">
    <property type="entry name" value="TRAM"/>
    <property type="match status" value="1"/>
</dbReference>
<dbReference type="FunFam" id="3.40.50.12160:FF:000003">
    <property type="entry name" value="CDK5 regulatory subunit-associated protein 1"/>
    <property type="match status" value="1"/>
</dbReference>
<evidence type="ECO:0000256" key="9">
    <source>
        <dbReference type="ARBA" id="ARBA00033765"/>
    </source>
</evidence>
<dbReference type="GO" id="GO:0051539">
    <property type="term" value="F:4 iron, 4 sulfur cluster binding"/>
    <property type="evidence" value="ECO:0007669"/>
    <property type="project" value="UniProtKB-KW"/>
</dbReference>
<evidence type="ECO:0000256" key="2">
    <source>
        <dbReference type="ARBA" id="ARBA00003234"/>
    </source>
</evidence>
<evidence type="ECO:0000256" key="6">
    <source>
        <dbReference type="ARBA" id="ARBA00022723"/>
    </source>
</evidence>
<evidence type="ECO:0000259" key="16">
    <source>
        <dbReference type="PROSITE" id="PS51918"/>
    </source>
</evidence>
<sequence>MGKKYHIWTIGCQMNVADSQRLGSELEKRGYEWTDEVEEADVIVLNTCVVREQAEQKIYGRLGSLKPLKTRGEGGPIVGLMGCLVGVKNPAPLRKAWPWVDVFMPPSEPGPLLAYLDGREWDYDAYYEQVKQRQALNAMQDGEIVLPAHVRGKQVTAHVPIIYGCDHVCSFCIIPYRRGRERSRRIGDIVQEVRSLVEQGVKEVTLLGQIVDRYGYDVPDGPRLPDLLRVLHDIEGLERIRFLTSHPNYMTDELLRTVAELPKVMEHIEVPVQAGNDDVLRRMRRGYTVDDYRRLIDRIRELVPGASIITDIIVGFPGETEEQFMDTYNLLAELKLDKAHIACFSPRPHTAAARWEDDVPWEEKERRRKMLDDLMHDIMAEINSAYLDQTVEVLVEDLHKGKWRGRTRTNKLVFFEDERDRRGDLAQVRITWTGPYSMQGVPADAPPKTPVLDMENILTP</sequence>
<keyword evidence="5" id="KW-0949">S-adenosyl-L-methionine</keyword>
<dbReference type="PANTHER" id="PTHR43020:SF2">
    <property type="entry name" value="MITOCHONDRIAL TRNA METHYLTHIOTRANSFERASE CDK5RAP1"/>
    <property type="match status" value="1"/>
</dbReference>
<evidence type="ECO:0000256" key="12">
    <source>
        <dbReference type="ARBA" id="ARBA00080698"/>
    </source>
</evidence>
<dbReference type="Proteomes" id="UP000050502">
    <property type="component" value="Unassembled WGS sequence"/>
</dbReference>
<dbReference type="NCBIfam" id="TIGR01574">
    <property type="entry name" value="miaB-methiolase"/>
    <property type="match status" value="1"/>
</dbReference>
<dbReference type="InterPro" id="IPR023404">
    <property type="entry name" value="rSAM_horseshoe"/>
</dbReference>
<keyword evidence="7" id="KW-0408">Iron</keyword>
<dbReference type="InterPro" id="IPR038135">
    <property type="entry name" value="Methylthiotransferase_N_sf"/>
</dbReference>
<dbReference type="PROSITE" id="PS51918">
    <property type="entry name" value="RADICAL_SAM"/>
    <property type="match status" value="1"/>
</dbReference>
<evidence type="ECO:0000256" key="10">
    <source>
        <dbReference type="ARBA" id="ARBA00051425"/>
    </source>
</evidence>
<accession>A0A0N8GRF7</accession>
<dbReference type="GO" id="GO:0005829">
    <property type="term" value="C:cytosol"/>
    <property type="evidence" value="ECO:0007669"/>
    <property type="project" value="TreeGrafter"/>
</dbReference>
<dbReference type="CDD" id="cd01335">
    <property type="entry name" value="Radical_SAM"/>
    <property type="match status" value="1"/>
</dbReference>
<dbReference type="NCBIfam" id="TIGR00089">
    <property type="entry name" value="MiaB/RimO family radical SAM methylthiotransferase"/>
    <property type="match status" value="1"/>
</dbReference>
<dbReference type="EMBL" id="LGKN01000009">
    <property type="protein sequence ID" value="KPL86370.1"/>
    <property type="molecule type" value="Genomic_DNA"/>
</dbReference>
<feature type="domain" description="TRAM" evidence="14">
    <location>
        <begin position="384"/>
        <end position="444"/>
    </location>
</feature>
<dbReference type="EC" id="2.8.4.3" evidence="9"/>
<evidence type="ECO:0000256" key="8">
    <source>
        <dbReference type="ARBA" id="ARBA00023014"/>
    </source>
</evidence>
<evidence type="ECO:0000256" key="7">
    <source>
        <dbReference type="ARBA" id="ARBA00023004"/>
    </source>
</evidence>
<dbReference type="PROSITE" id="PS51449">
    <property type="entry name" value="MTTASE_N"/>
    <property type="match status" value="1"/>
</dbReference>
<evidence type="ECO:0000256" key="13">
    <source>
        <dbReference type="ARBA" id="ARBA00081141"/>
    </source>
</evidence>
<dbReference type="SFLD" id="SFLDS00029">
    <property type="entry name" value="Radical_SAM"/>
    <property type="match status" value="1"/>
</dbReference>
<keyword evidence="4 17" id="KW-0808">Transferase</keyword>
<dbReference type="PANTHER" id="PTHR43020">
    <property type="entry name" value="CDK5 REGULATORY SUBUNIT-ASSOCIATED PROTEIN 1"/>
    <property type="match status" value="1"/>
</dbReference>
<dbReference type="GO" id="GO:0035597">
    <property type="term" value="F:tRNA-2-methylthio-N(6)-dimethylallyladenosine(37) synthase activity"/>
    <property type="evidence" value="ECO:0007669"/>
    <property type="project" value="UniProtKB-EC"/>
</dbReference>
<organism evidence="17 18">
    <name type="scientific">Ardenticatena maritima</name>
    <dbReference type="NCBI Taxonomy" id="872965"/>
    <lineage>
        <taxon>Bacteria</taxon>
        <taxon>Bacillati</taxon>
        <taxon>Chloroflexota</taxon>
        <taxon>Ardenticatenia</taxon>
        <taxon>Ardenticatenales</taxon>
        <taxon>Ardenticatenaceae</taxon>
        <taxon>Ardenticatena</taxon>
    </lineage>
</organism>
<dbReference type="Pfam" id="PF00919">
    <property type="entry name" value="UPF0004"/>
    <property type="match status" value="1"/>
</dbReference>
<dbReference type="SMART" id="SM00729">
    <property type="entry name" value="Elp3"/>
    <property type="match status" value="1"/>
</dbReference>
<keyword evidence="8" id="KW-0411">Iron-sulfur</keyword>
<keyword evidence="6" id="KW-0479">Metal-binding</keyword>
<comment type="caution">
    <text evidence="17">The sequence shown here is derived from an EMBL/GenBank/DDBJ whole genome shotgun (WGS) entry which is preliminary data.</text>
</comment>
<dbReference type="PATRIC" id="fig|872965.6.peg.2382"/>
<reference evidence="17 18" key="1">
    <citation type="submission" date="2015-07" db="EMBL/GenBank/DDBJ databases">
        <title>Whole genome sequence of Ardenticatena maritima DSM 23922.</title>
        <authorList>
            <person name="Hemp J."/>
            <person name="Ward L.M."/>
            <person name="Pace L.A."/>
            <person name="Fischer W.W."/>
        </authorList>
    </citation>
    <scope>NUCLEOTIDE SEQUENCE [LARGE SCALE GENOMIC DNA]</scope>
    <source>
        <strain evidence="17 18">110S</strain>
    </source>
</reference>
<dbReference type="InterPro" id="IPR006638">
    <property type="entry name" value="Elp3/MiaA/NifB-like_rSAM"/>
</dbReference>
<feature type="domain" description="MTTase N-terminal" evidence="15">
    <location>
        <begin position="3"/>
        <end position="121"/>
    </location>
</feature>
<evidence type="ECO:0000259" key="15">
    <source>
        <dbReference type="PROSITE" id="PS51449"/>
    </source>
</evidence>
<dbReference type="Pfam" id="PF01938">
    <property type="entry name" value="TRAM"/>
    <property type="match status" value="1"/>
</dbReference>
<dbReference type="Gene3D" id="3.40.50.12160">
    <property type="entry name" value="Methylthiotransferase, N-terminal domain"/>
    <property type="match status" value="1"/>
</dbReference>
<dbReference type="Pfam" id="PF04055">
    <property type="entry name" value="Radical_SAM"/>
    <property type="match status" value="1"/>
</dbReference>